<accession>A0A2W7NEH5</accession>
<evidence type="ECO:0000259" key="1">
    <source>
        <dbReference type="Pfam" id="PF14734"/>
    </source>
</evidence>
<dbReference type="CDD" id="cd13833">
    <property type="entry name" value="HU_IHF_like"/>
    <property type="match status" value="1"/>
</dbReference>
<organism evidence="3 4">
    <name type="scientific">Breznakibacter xylanolyticus</name>
    <dbReference type="NCBI Taxonomy" id="990"/>
    <lineage>
        <taxon>Bacteria</taxon>
        <taxon>Pseudomonadati</taxon>
        <taxon>Bacteroidota</taxon>
        <taxon>Bacteroidia</taxon>
        <taxon>Marinilabiliales</taxon>
        <taxon>Marinilabiliaceae</taxon>
        <taxon>Breznakibacter</taxon>
    </lineage>
</organism>
<dbReference type="OrthoDB" id="1117166at2"/>
<dbReference type="InterPro" id="IPR027824">
    <property type="entry name" value="DUF4469"/>
</dbReference>
<gene>
    <name evidence="3" type="ORF">LX69_02222</name>
</gene>
<dbReference type="InterPro" id="IPR049893">
    <property type="entry name" value="Bvu_2165-like_IHF-HU-DNA_bdg"/>
</dbReference>
<evidence type="ECO:0000313" key="3">
    <source>
        <dbReference type="EMBL" id="PZX15134.1"/>
    </source>
</evidence>
<dbReference type="Pfam" id="PF14848">
    <property type="entry name" value="HU-DNA_bdg"/>
    <property type="match status" value="1"/>
</dbReference>
<feature type="domain" description="Bvu-2165-like IHF-HU-like DNA-binding" evidence="2">
    <location>
        <begin position="8"/>
        <end position="129"/>
    </location>
</feature>
<comment type="caution">
    <text evidence="3">The sequence shown here is derived from an EMBL/GenBank/DDBJ whole genome shotgun (WGS) entry which is preliminary data.</text>
</comment>
<dbReference type="Gene3D" id="2.70.50.70">
    <property type="match status" value="1"/>
</dbReference>
<sequence length="244" mass="26696">MNNAKHSIKANLYLNMLTDSPNDYMARVLSEKTLNVADICQAAVTRGGAPTTSDAMMHNVNLFLKEMAYQLSDGFSVNTGYFTASAHIKGVFDSAKETFNPAKHSVLFQFNQGDLLRKELGDVDVKIMGVADTGIIITEILDVKSGSVNDRVTPNRNLRIRGNKLKVAGEHPLVGIRFVNQMTGDAIAVDASDVVDNKPSELVIVVPPLEPGQYTLEVGSQYSVGKELLREPRTTVFDRILTVQ</sequence>
<feature type="domain" description="DUF4469" evidence="1">
    <location>
        <begin position="137"/>
        <end position="234"/>
    </location>
</feature>
<dbReference type="Proteomes" id="UP000249239">
    <property type="component" value="Unassembled WGS sequence"/>
</dbReference>
<dbReference type="EMBL" id="QKZK01000017">
    <property type="protein sequence ID" value="PZX15134.1"/>
    <property type="molecule type" value="Genomic_DNA"/>
</dbReference>
<dbReference type="RefSeq" id="WP_111446078.1">
    <property type="nucleotide sequence ID" value="NZ_QKZK01000017.1"/>
</dbReference>
<dbReference type="CDD" id="cd12843">
    <property type="entry name" value="Bvu_2165_C_like"/>
    <property type="match status" value="1"/>
</dbReference>
<dbReference type="Pfam" id="PF14734">
    <property type="entry name" value="DUF4469"/>
    <property type="match status" value="1"/>
</dbReference>
<protein>
    <submittedName>
        <fullName evidence="3">Uncharacterized protein with Ig-like fold DUF4469</fullName>
    </submittedName>
</protein>
<name>A0A2W7NEH5_9BACT</name>
<reference evidence="3 4" key="1">
    <citation type="submission" date="2018-06" db="EMBL/GenBank/DDBJ databases">
        <title>Genomic Encyclopedia of Archaeal and Bacterial Type Strains, Phase II (KMG-II): from individual species to whole genera.</title>
        <authorList>
            <person name="Goeker M."/>
        </authorList>
    </citation>
    <scope>NUCLEOTIDE SEQUENCE [LARGE SCALE GENOMIC DNA]</scope>
    <source>
        <strain evidence="3 4">DSM 6779</strain>
    </source>
</reference>
<proteinExistence type="predicted"/>
<keyword evidence="4" id="KW-1185">Reference proteome</keyword>
<evidence type="ECO:0000313" key="4">
    <source>
        <dbReference type="Proteomes" id="UP000249239"/>
    </source>
</evidence>
<evidence type="ECO:0000259" key="2">
    <source>
        <dbReference type="Pfam" id="PF14848"/>
    </source>
</evidence>
<dbReference type="AlphaFoldDB" id="A0A2W7NEH5"/>